<gene>
    <name evidence="1" type="ORF">NCTC12282_05733</name>
</gene>
<evidence type="ECO:0000313" key="2">
    <source>
        <dbReference type="Proteomes" id="UP000373449"/>
    </source>
</evidence>
<name>A0A484ZWZ5_9GAMM</name>
<sequence length="43" mass="4899">MASPIERTLTPDPVRAAQYEKLYQRYQQWGAAAEPCYAVQPNS</sequence>
<dbReference type="AlphaFoldDB" id="A0A484ZWZ5"/>
<accession>A0A484ZWZ5</accession>
<protein>
    <recommendedName>
        <fullName evidence="3">Ribulokinase</fullName>
    </recommendedName>
</protein>
<evidence type="ECO:0000313" key="1">
    <source>
        <dbReference type="EMBL" id="VFS52238.1"/>
    </source>
</evidence>
<proteinExistence type="predicted"/>
<dbReference type="Proteomes" id="UP000373449">
    <property type="component" value="Unassembled WGS sequence"/>
</dbReference>
<evidence type="ECO:0008006" key="3">
    <source>
        <dbReference type="Google" id="ProtNLM"/>
    </source>
</evidence>
<organism evidence="1 2">
    <name type="scientific">Budvicia aquatica</name>
    <dbReference type="NCBI Taxonomy" id="82979"/>
    <lineage>
        <taxon>Bacteria</taxon>
        <taxon>Pseudomonadati</taxon>
        <taxon>Pseudomonadota</taxon>
        <taxon>Gammaproteobacteria</taxon>
        <taxon>Enterobacterales</taxon>
        <taxon>Budviciaceae</taxon>
        <taxon>Budvicia</taxon>
    </lineage>
</organism>
<reference evidence="1 2" key="1">
    <citation type="submission" date="2019-03" db="EMBL/GenBank/DDBJ databases">
        <authorList>
            <consortium name="Pathogen Informatics"/>
        </authorList>
    </citation>
    <scope>NUCLEOTIDE SEQUENCE [LARGE SCALE GENOMIC DNA]</scope>
    <source>
        <strain evidence="1 2">NCTC12282</strain>
    </source>
</reference>
<dbReference type="EMBL" id="CAADJA010000002">
    <property type="protein sequence ID" value="VFS52238.1"/>
    <property type="molecule type" value="Genomic_DNA"/>
</dbReference>